<dbReference type="EMBL" id="JAUKUD010000003">
    <property type="protein sequence ID" value="KAK0750077.1"/>
    <property type="molecule type" value="Genomic_DNA"/>
</dbReference>
<reference evidence="1" key="1">
    <citation type="submission" date="2023-06" db="EMBL/GenBank/DDBJ databases">
        <title>Genome-scale phylogeny and comparative genomics of the fungal order Sordariales.</title>
        <authorList>
            <consortium name="Lawrence Berkeley National Laboratory"/>
            <person name="Hensen N."/>
            <person name="Bonometti L."/>
            <person name="Westerberg I."/>
            <person name="Brannstrom I.O."/>
            <person name="Guillou S."/>
            <person name="Cros-Aarteil S."/>
            <person name="Calhoun S."/>
            <person name="Haridas S."/>
            <person name="Kuo A."/>
            <person name="Mondo S."/>
            <person name="Pangilinan J."/>
            <person name="Riley R."/>
            <person name="LaButti K."/>
            <person name="Andreopoulos B."/>
            <person name="Lipzen A."/>
            <person name="Chen C."/>
            <person name="Yanf M."/>
            <person name="Daum C."/>
            <person name="Ng V."/>
            <person name="Clum A."/>
            <person name="Steindorff A."/>
            <person name="Ohm R."/>
            <person name="Martin F."/>
            <person name="Silar P."/>
            <person name="Natvig D."/>
            <person name="Lalanne C."/>
            <person name="Gautier V."/>
            <person name="Ament-velasquez S.L."/>
            <person name="Kruys A."/>
            <person name="Hutchinson M.I."/>
            <person name="Powell A.J."/>
            <person name="Barry K."/>
            <person name="Miller A.N."/>
            <person name="Grigoriev I.V."/>
            <person name="Debuchy R."/>
            <person name="Gladieux P."/>
            <person name="Thoren M.H."/>
            <person name="Johannesson H."/>
        </authorList>
    </citation>
    <scope>NUCLEOTIDE SEQUENCE</scope>
    <source>
        <strain evidence="1">SMH3187-1</strain>
    </source>
</reference>
<accession>A0AA40K958</accession>
<evidence type="ECO:0000313" key="1">
    <source>
        <dbReference type="EMBL" id="KAK0750077.1"/>
    </source>
</evidence>
<evidence type="ECO:0000313" key="2">
    <source>
        <dbReference type="Proteomes" id="UP001172155"/>
    </source>
</evidence>
<sequence>MVTRLRRRKGASEGEIQEGTLCTSVVVTCRRFYYLSFKLYQDLAQEYSGENIWGYRAVDAAEIRIEAKPGNRRRSCRTGFRRPAECLGLALPWEFEGLQRDWNAK</sequence>
<dbReference type="Proteomes" id="UP001172155">
    <property type="component" value="Unassembled WGS sequence"/>
</dbReference>
<organism evidence="1 2">
    <name type="scientific">Schizothecium vesticola</name>
    <dbReference type="NCBI Taxonomy" id="314040"/>
    <lineage>
        <taxon>Eukaryota</taxon>
        <taxon>Fungi</taxon>
        <taxon>Dikarya</taxon>
        <taxon>Ascomycota</taxon>
        <taxon>Pezizomycotina</taxon>
        <taxon>Sordariomycetes</taxon>
        <taxon>Sordariomycetidae</taxon>
        <taxon>Sordariales</taxon>
        <taxon>Schizotheciaceae</taxon>
        <taxon>Schizothecium</taxon>
    </lineage>
</organism>
<gene>
    <name evidence="1" type="ORF">B0T18DRAFT_408182</name>
</gene>
<protein>
    <submittedName>
        <fullName evidence="1">Uncharacterized protein</fullName>
    </submittedName>
</protein>
<comment type="caution">
    <text evidence="1">The sequence shown here is derived from an EMBL/GenBank/DDBJ whole genome shotgun (WGS) entry which is preliminary data.</text>
</comment>
<keyword evidence="2" id="KW-1185">Reference proteome</keyword>
<proteinExistence type="predicted"/>
<name>A0AA40K958_9PEZI</name>
<dbReference type="AlphaFoldDB" id="A0AA40K958"/>